<accession>A0A139AWR2</accession>
<feature type="compositionally biased region" description="Basic and acidic residues" evidence="1">
    <location>
        <begin position="183"/>
        <end position="195"/>
    </location>
</feature>
<evidence type="ECO:0000256" key="1">
    <source>
        <dbReference type="SAM" id="MobiDB-lite"/>
    </source>
</evidence>
<dbReference type="AlphaFoldDB" id="A0A139AWR2"/>
<evidence type="ECO:0000313" key="3">
    <source>
        <dbReference type="Proteomes" id="UP000070544"/>
    </source>
</evidence>
<evidence type="ECO:0000313" key="2">
    <source>
        <dbReference type="EMBL" id="KXS21023.1"/>
    </source>
</evidence>
<gene>
    <name evidence="2" type="ORF">M427DRAFT_350505</name>
</gene>
<feature type="region of interest" description="Disordered" evidence="1">
    <location>
        <begin position="159"/>
        <end position="195"/>
    </location>
</feature>
<dbReference type="InterPro" id="IPR032552">
    <property type="entry name" value="RSB_motif"/>
</dbReference>
<feature type="region of interest" description="Disordered" evidence="1">
    <location>
        <begin position="105"/>
        <end position="131"/>
    </location>
</feature>
<organism evidence="2 3">
    <name type="scientific">Gonapodya prolifera (strain JEL478)</name>
    <name type="common">Monoblepharis prolifera</name>
    <dbReference type="NCBI Taxonomy" id="1344416"/>
    <lineage>
        <taxon>Eukaryota</taxon>
        <taxon>Fungi</taxon>
        <taxon>Fungi incertae sedis</taxon>
        <taxon>Chytridiomycota</taxon>
        <taxon>Chytridiomycota incertae sedis</taxon>
        <taxon>Monoblepharidomycetes</taxon>
        <taxon>Monoblepharidales</taxon>
        <taxon>Gonapodyaceae</taxon>
        <taxon>Gonapodya</taxon>
    </lineage>
</organism>
<dbReference type="Pfam" id="PF16294">
    <property type="entry name" value="RSB_motif"/>
    <property type="match status" value="1"/>
</dbReference>
<name>A0A139AWR2_GONPJ</name>
<feature type="compositionally biased region" description="Polar residues" evidence="1">
    <location>
        <begin position="46"/>
        <end position="56"/>
    </location>
</feature>
<feature type="region of interest" description="Disordered" evidence="1">
    <location>
        <begin position="20"/>
        <end position="84"/>
    </location>
</feature>
<dbReference type="Proteomes" id="UP000070544">
    <property type="component" value="Unassembled WGS sequence"/>
</dbReference>
<proteinExistence type="predicted"/>
<protein>
    <submittedName>
        <fullName evidence="2">Uncharacterized protein</fullName>
    </submittedName>
</protein>
<dbReference type="OrthoDB" id="5348404at2759"/>
<reference evidence="2 3" key="1">
    <citation type="journal article" date="2015" name="Genome Biol. Evol.">
        <title>Phylogenomic analyses indicate that early fungi evolved digesting cell walls of algal ancestors of land plants.</title>
        <authorList>
            <person name="Chang Y."/>
            <person name="Wang S."/>
            <person name="Sekimoto S."/>
            <person name="Aerts A.L."/>
            <person name="Choi C."/>
            <person name="Clum A."/>
            <person name="LaButti K.M."/>
            <person name="Lindquist E.A."/>
            <person name="Yee Ngan C."/>
            <person name="Ohm R.A."/>
            <person name="Salamov A.A."/>
            <person name="Grigoriev I.V."/>
            <person name="Spatafora J.W."/>
            <person name="Berbee M.L."/>
        </authorList>
    </citation>
    <scope>NUCLEOTIDE SEQUENCE [LARGE SCALE GENOMIC DNA]</scope>
    <source>
        <strain evidence="2 3">JEL478</strain>
    </source>
</reference>
<dbReference type="EMBL" id="KQ965734">
    <property type="protein sequence ID" value="KXS21023.1"/>
    <property type="molecule type" value="Genomic_DNA"/>
</dbReference>
<sequence>MSAPAPRPIATQRVVLAGPPVDPLARHGFRPPVVAQEPDPTVLNGEENQSTQQTAVAESGAEGSTPASNTDAAAQPQIRGRGALGPQRAFGIVGMGKIFREQVERAAASEPVRSLPDHWPRLTPPPQPDIDELFRRTKAEPAIYWAPILDEEVRARETGPWQPEVVGDVVDNRAGRGGRPGKSKQDEEWERERRRRMMEEEAKKKVRLYWVCVSVICNHH</sequence>
<keyword evidence="3" id="KW-1185">Reference proteome</keyword>